<comment type="caution">
    <text evidence="2">The sequence shown here is derived from an EMBL/GenBank/DDBJ whole genome shotgun (WGS) entry which is preliminary data.</text>
</comment>
<dbReference type="InterPro" id="IPR016181">
    <property type="entry name" value="Acyl_CoA_acyltransferase"/>
</dbReference>
<organism evidence="2">
    <name type="scientific">gut metagenome</name>
    <dbReference type="NCBI Taxonomy" id="749906"/>
    <lineage>
        <taxon>unclassified sequences</taxon>
        <taxon>metagenomes</taxon>
        <taxon>organismal metagenomes</taxon>
    </lineage>
</organism>
<dbReference type="Gene3D" id="3.40.630.30">
    <property type="match status" value="1"/>
</dbReference>
<gene>
    <name evidence="2" type="ORF">EVA_20805</name>
</gene>
<dbReference type="PROSITE" id="PS51186">
    <property type="entry name" value="GNAT"/>
    <property type="match status" value="1"/>
</dbReference>
<dbReference type="GO" id="GO:0016747">
    <property type="term" value="F:acyltransferase activity, transferring groups other than amino-acyl groups"/>
    <property type="evidence" value="ECO:0007669"/>
    <property type="project" value="InterPro"/>
</dbReference>
<dbReference type="SUPFAM" id="SSF55729">
    <property type="entry name" value="Acyl-CoA N-acyltransferases (Nat)"/>
    <property type="match status" value="1"/>
</dbReference>
<dbReference type="EMBL" id="AMCI01008405">
    <property type="protein sequence ID" value="EJW91087.1"/>
    <property type="molecule type" value="Genomic_DNA"/>
</dbReference>
<protein>
    <submittedName>
        <fullName evidence="2">Acetyltransferase (GNAT) family</fullName>
    </submittedName>
</protein>
<keyword evidence="2" id="KW-0808">Transferase</keyword>
<accession>J9FND5</accession>
<reference evidence="2" key="1">
    <citation type="journal article" date="2012" name="PLoS ONE">
        <title>Gene sets for utilization of primary and secondary nutrition supplies in the distal gut of endangered iberian lynx.</title>
        <authorList>
            <person name="Alcaide M."/>
            <person name="Messina E."/>
            <person name="Richter M."/>
            <person name="Bargiela R."/>
            <person name="Peplies J."/>
            <person name="Huws S.A."/>
            <person name="Newbold C.J."/>
            <person name="Golyshin P.N."/>
            <person name="Simon M.A."/>
            <person name="Lopez G."/>
            <person name="Yakimov M.M."/>
            <person name="Ferrer M."/>
        </authorList>
    </citation>
    <scope>NUCLEOTIDE SEQUENCE</scope>
</reference>
<evidence type="ECO:0000313" key="2">
    <source>
        <dbReference type="EMBL" id="EJW91087.1"/>
    </source>
</evidence>
<dbReference type="CDD" id="cd04301">
    <property type="entry name" value="NAT_SF"/>
    <property type="match status" value="1"/>
</dbReference>
<evidence type="ECO:0000259" key="1">
    <source>
        <dbReference type="PROSITE" id="PS51186"/>
    </source>
</evidence>
<dbReference type="InterPro" id="IPR000182">
    <property type="entry name" value="GNAT_dom"/>
</dbReference>
<sequence length="96" mass="10892">WSADIPYCVAHRAAVAEKYRGSGISHFLMDCVEELTRLAGRRAVRIDTHRKNKPMKALLKDHGYRYRGNVEVDTSPNCDCARQAFEKILKKSGGEK</sequence>
<dbReference type="Pfam" id="PF00583">
    <property type="entry name" value="Acetyltransf_1"/>
    <property type="match status" value="1"/>
</dbReference>
<dbReference type="AlphaFoldDB" id="J9FND5"/>
<feature type="domain" description="N-acetyltransferase" evidence="1">
    <location>
        <begin position="1"/>
        <end position="92"/>
    </location>
</feature>
<name>J9FND5_9ZZZZ</name>
<feature type="non-terminal residue" evidence="2">
    <location>
        <position position="1"/>
    </location>
</feature>
<proteinExistence type="predicted"/>